<keyword evidence="9" id="KW-0677">Repeat</keyword>
<name>A0A1Y6CRS4_9GAMM</name>
<dbReference type="InterPro" id="IPR036034">
    <property type="entry name" value="PDZ_sf"/>
</dbReference>
<feature type="domain" description="PDZ" evidence="17">
    <location>
        <begin position="280"/>
        <end position="344"/>
    </location>
</feature>
<accession>A0A1Y6CRS4</accession>
<evidence type="ECO:0000259" key="17">
    <source>
        <dbReference type="PROSITE" id="PS50106"/>
    </source>
</evidence>
<keyword evidence="13" id="KW-0346">Stress response</keyword>
<feature type="binding site" evidence="16">
    <location>
        <position position="133"/>
    </location>
    <ligand>
        <name>substrate</name>
    </ligand>
</feature>
<reference evidence="18 19" key="1">
    <citation type="submission" date="2016-12" db="EMBL/GenBank/DDBJ databases">
        <authorList>
            <person name="Song W.-J."/>
            <person name="Kurnit D.M."/>
        </authorList>
    </citation>
    <scope>NUCLEOTIDE SEQUENCE [LARGE SCALE GENOMIC DNA]</scope>
    <source>
        <strain evidence="18 19">175</strain>
    </source>
</reference>
<keyword evidence="7 18" id="KW-0645">Protease</keyword>
<dbReference type="RefSeq" id="WP_085216120.1">
    <property type="nucleotide sequence ID" value="NZ_FXAM01000001.1"/>
</dbReference>
<dbReference type="CDD" id="cd10839">
    <property type="entry name" value="cpPDZ1_DegP-like"/>
    <property type="match status" value="1"/>
</dbReference>
<dbReference type="SUPFAM" id="SSF50156">
    <property type="entry name" value="PDZ domain-like"/>
    <property type="match status" value="2"/>
</dbReference>
<evidence type="ECO:0000256" key="2">
    <source>
        <dbReference type="ARBA" id="ARBA00002610"/>
    </source>
</evidence>
<dbReference type="Proteomes" id="UP000192923">
    <property type="component" value="Unassembled WGS sequence"/>
</dbReference>
<dbReference type="AlphaFoldDB" id="A0A1Y6CRS4"/>
<dbReference type="PROSITE" id="PS50106">
    <property type="entry name" value="PDZ"/>
    <property type="match status" value="2"/>
</dbReference>
<feature type="active site" description="Charge relay system" evidence="15">
    <location>
        <position position="236"/>
    </location>
</feature>
<keyword evidence="11" id="KW-0378">Hydrolase</keyword>
<organism evidence="18 19">
    <name type="scientific">Methylomagnum ishizawai</name>
    <dbReference type="NCBI Taxonomy" id="1760988"/>
    <lineage>
        <taxon>Bacteria</taxon>
        <taxon>Pseudomonadati</taxon>
        <taxon>Pseudomonadota</taxon>
        <taxon>Gammaproteobacteria</taxon>
        <taxon>Methylococcales</taxon>
        <taxon>Methylococcaceae</taxon>
        <taxon>Methylomagnum</taxon>
    </lineage>
</organism>
<sequence>MPTQTLRHSLIAAAIAGVLVAGYARFGGDSPQPASATATPPAQIAAAPVPAAAPTVTLPDFGSIVRQSSPAVVNISVSGTTKVSARDIPQLDPNDPFSQFFRRFQPPQAETPMHGMGSGFIVRPDGVILTNAHVVEGASEVTVKLVDKREFSAKVVGVDKPTDTAVLKIEAQDLPTLKLGSPTQTGVGDWVLAIGSPFGFENSVTAGIVSAKSRSLPEEGYVPFIQTDVAVNPGNSGGPLLNTQGEVIGINSQIYSRTGGYQGLSFAIPIDVALKVEQQLLDHGKVSRGRLGVGVQDMNQALADSFGLSRPEGALVDMVPEDGPAARAGVKAGDIIVALNGQPIHDSRELPPLVADLKPGSEAKLTLWRDGQNEEVALKVGELQEPAQASAEPTEAKGRLGLAVRPLSPEEHRQADIKGGLVVERVAGPAAKAGIAPGDVVLAVNGQPINDAGQLRELAAKAGKHLALLIQRGEATMFVPLDLG</sequence>
<proteinExistence type="inferred from homology"/>
<dbReference type="PRINTS" id="PR00834">
    <property type="entry name" value="PROTEASES2C"/>
</dbReference>
<evidence type="ECO:0000256" key="16">
    <source>
        <dbReference type="PIRSR" id="PIRSR611782-2"/>
    </source>
</evidence>
<evidence type="ECO:0000313" key="19">
    <source>
        <dbReference type="Proteomes" id="UP000192923"/>
    </source>
</evidence>
<comment type="catalytic activity">
    <reaction evidence="1">
        <text>Acts on substrates that are at least partially unfolded. The cleavage site P1 residue is normally between a pair of hydrophobic residues, such as Val-|-Val.</text>
        <dbReference type="EC" id="3.4.21.107"/>
    </reaction>
</comment>
<dbReference type="InterPro" id="IPR041489">
    <property type="entry name" value="PDZ_6"/>
</dbReference>
<dbReference type="InterPro" id="IPR011782">
    <property type="entry name" value="Pept_S1C_Do"/>
</dbReference>
<dbReference type="PANTHER" id="PTHR22939:SF130">
    <property type="entry name" value="PERIPLASMIC SERINE ENDOPROTEASE DEGP-LIKE-RELATED"/>
    <property type="match status" value="1"/>
</dbReference>
<evidence type="ECO:0000256" key="4">
    <source>
        <dbReference type="ARBA" id="ARBA00010541"/>
    </source>
</evidence>
<dbReference type="InterPro" id="IPR009003">
    <property type="entry name" value="Peptidase_S1_PA"/>
</dbReference>
<keyword evidence="10" id="KW-0574">Periplasm</keyword>
<protein>
    <recommendedName>
        <fullName evidence="6">Probable periplasmic serine endoprotease DegP-like</fullName>
        <ecNumber evidence="5">3.4.21.107</ecNumber>
    </recommendedName>
    <alternativeName>
        <fullName evidence="14">Protease Do</fullName>
    </alternativeName>
</protein>
<dbReference type="Pfam" id="PF13365">
    <property type="entry name" value="Trypsin_2"/>
    <property type="match status" value="1"/>
</dbReference>
<dbReference type="EMBL" id="FXAM01000001">
    <property type="protein sequence ID" value="SMF93329.1"/>
    <property type="molecule type" value="Genomic_DNA"/>
</dbReference>
<dbReference type="PANTHER" id="PTHR22939">
    <property type="entry name" value="SERINE PROTEASE FAMILY S1C HTRA-RELATED"/>
    <property type="match status" value="1"/>
</dbReference>
<evidence type="ECO:0000256" key="6">
    <source>
        <dbReference type="ARBA" id="ARBA00013958"/>
    </source>
</evidence>
<evidence type="ECO:0000256" key="8">
    <source>
        <dbReference type="ARBA" id="ARBA00022729"/>
    </source>
</evidence>
<evidence type="ECO:0000313" key="18">
    <source>
        <dbReference type="EMBL" id="SMF93329.1"/>
    </source>
</evidence>
<evidence type="ECO:0000256" key="5">
    <source>
        <dbReference type="ARBA" id="ARBA00013035"/>
    </source>
</evidence>
<feature type="active site" description="Charge relay system" evidence="15">
    <location>
        <position position="163"/>
    </location>
</feature>
<evidence type="ECO:0000256" key="1">
    <source>
        <dbReference type="ARBA" id="ARBA00001772"/>
    </source>
</evidence>
<dbReference type="SMART" id="SM00228">
    <property type="entry name" value="PDZ"/>
    <property type="match status" value="2"/>
</dbReference>
<evidence type="ECO:0000256" key="3">
    <source>
        <dbReference type="ARBA" id="ARBA00004418"/>
    </source>
</evidence>
<dbReference type="EC" id="3.4.21.107" evidence="5"/>
<evidence type="ECO:0000256" key="7">
    <source>
        <dbReference type="ARBA" id="ARBA00022670"/>
    </source>
</evidence>
<dbReference type="Pfam" id="PF17820">
    <property type="entry name" value="PDZ_6"/>
    <property type="match status" value="1"/>
</dbReference>
<dbReference type="GO" id="GO:0004252">
    <property type="term" value="F:serine-type endopeptidase activity"/>
    <property type="evidence" value="ECO:0007669"/>
    <property type="project" value="InterPro"/>
</dbReference>
<evidence type="ECO:0000256" key="14">
    <source>
        <dbReference type="ARBA" id="ARBA00032850"/>
    </source>
</evidence>
<evidence type="ECO:0000256" key="15">
    <source>
        <dbReference type="PIRSR" id="PIRSR611782-1"/>
    </source>
</evidence>
<keyword evidence="8" id="KW-0732">Signal</keyword>
<evidence type="ECO:0000256" key="11">
    <source>
        <dbReference type="ARBA" id="ARBA00022801"/>
    </source>
</evidence>
<comment type="similarity">
    <text evidence="4">Belongs to the peptidase S1C family.</text>
</comment>
<evidence type="ECO:0000256" key="10">
    <source>
        <dbReference type="ARBA" id="ARBA00022764"/>
    </source>
</evidence>
<dbReference type="Gene3D" id="2.40.10.120">
    <property type="match status" value="1"/>
</dbReference>
<comment type="subcellular location">
    <subcellularLocation>
        <location evidence="3">Periplasm</location>
    </subcellularLocation>
</comment>
<feature type="active site" description="Charge relay system" evidence="15">
    <location>
        <position position="133"/>
    </location>
</feature>
<dbReference type="GO" id="GO:0042597">
    <property type="term" value="C:periplasmic space"/>
    <property type="evidence" value="ECO:0007669"/>
    <property type="project" value="UniProtKB-SubCell"/>
</dbReference>
<dbReference type="InterPro" id="IPR001940">
    <property type="entry name" value="Peptidase_S1C"/>
</dbReference>
<feature type="binding site" evidence="16">
    <location>
        <position position="163"/>
    </location>
    <ligand>
        <name>substrate</name>
    </ligand>
</feature>
<evidence type="ECO:0000256" key="13">
    <source>
        <dbReference type="ARBA" id="ARBA00023016"/>
    </source>
</evidence>
<dbReference type="InterPro" id="IPR001478">
    <property type="entry name" value="PDZ"/>
</dbReference>
<dbReference type="STRING" id="1760988.SAMN02949497_0607"/>
<feature type="domain" description="PDZ" evidence="17">
    <location>
        <begin position="397"/>
        <end position="474"/>
    </location>
</feature>
<keyword evidence="12" id="KW-0720">Serine protease</keyword>
<dbReference type="Gene3D" id="2.30.42.10">
    <property type="match status" value="2"/>
</dbReference>
<keyword evidence="19" id="KW-1185">Reference proteome</keyword>
<dbReference type="OrthoDB" id="9758917at2"/>
<dbReference type="SUPFAM" id="SSF50494">
    <property type="entry name" value="Trypsin-like serine proteases"/>
    <property type="match status" value="1"/>
</dbReference>
<dbReference type="GO" id="GO:0006508">
    <property type="term" value="P:proteolysis"/>
    <property type="evidence" value="ECO:0007669"/>
    <property type="project" value="UniProtKB-KW"/>
</dbReference>
<comment type="function">
    <text evidence="2">Might be efficient in the degradation of transiently denatured and unfolded proteins which accumulate in the periplasm following stress conditions.</text>
</comment>
<evidence type="ECO:0000256" key="9">
    <source>
        <dbReference type="ARBA" id="ARBA00022737"/>
    </source>
</evidence>
<gene>
    <name evidence="18" type="ORF">SAMN02949497_0607</name>
</gene>
<dbReference type="NCBIfam" id="TIGR02037">
    <property type="entry name" value="degP_htrA_DO"/>
    <property type="match status" value="1"/>
</dbReference>
<evidence type="ECO:0000256" key="12">
    <source>
        <dbReference type="ARBA" id="ARBA00022825"/>
    </source>
</evidence>
<feature type="binding site" evidence="16">
    <location>
        <begin position="234"/>
        <end position="236"/>
    </location>
    <ligand>
        <name>substrate</name>
    </ligand>
</feature>
<dbReference type="Pfam" id="PF13180">
    <property type="entry name" value="PDZ_2"/>
    <property type="match status" value="1"/>
</dbReference>